<keyword evidence="2" id="KW-0472">Membrane</keyword>
<dbReference type="InterPro" id="IPR036942">
    <property type="entry name" value="Beta-barrel_TonB_sf"/>
</dbReference>
<protein>
    <submittedName>
        <fullName evidence="4">Uncharacterized protein</fullName>
    </submittedName>
</protein>
<evidence type="ECO:0000256" key="3">
    <source>
        <dbReference type="ARBA" id="ARBA00023237"/>
    </source>
</evidence>
<comment type="caution">
    <text evidence="4">The sequence shown here is derived from an EMBL/GenBank/DDBJ whole genome shotgun (WGS) entry which is preliminary data.</text>
</comment>
<dbReference type="EMBL" id="VSSQ01042188">
    <property type="protein sequence ID" value="MPM95730.1"/>
    <property type="molecule type" value="Genomic_DNA"/>
</dbReference>
<keyword evidence="3" id="KW-0998">Cell outer membrane</keyword>
<evidence type="ECO:0000313" key="4">
    <source>
        <dbReference type="EMBL" id="MPM95730.1"/>
    </source>
</evidence>
<organism evidence="4">
    <name type="scientific">bioreactor metagenome</name>
    <dbReference type="NCBI Taxonomy" id="1076179"/>
    <lineage>
        <taxon>unclassified sequences</taxon>
        <taxon>metagenomes</taxon>
        <taxon>ecological metagenomes</taxon>
    </lineage>
</organism>
<gene>
    <name evidence="4" type="ORF">SDC9_142885</name>
</gene>
<proteinExistence type="predicted"/>
<comment type="subcellular location">
    <subcellularLocation>
        <location evidence="1">Cell outer membrane</location>
    </subcellularLocation>
</comment>
<dbReference type="AlphaFoldDB" id="A0A645E1U7"/>
<dbReference type="Gene3D" id="2.40.170.20">
    <property type="entry name" value="TonB-dependent receptor, beta-barrel domain"/>
    <property type="match status" value="1"/>
</dbReference>
<dbReference type="GO" id="GO:0009279">
    <property type="term" value="C:cell outer membrane"/>
    <property type="evidence" value="ECO:0007669"/>
    <property type="project" value="UniProtKB-SubCell"/>
</dbReference>
<reference evidence="4" key="1">
    <citation type="submission" date="2019-08" db="EMBL/GenBank/DDBJ databases">
        <authorList>
            <person name="Kucharzyk K."/>
            <person name="Murdoch R.W."/>
            <person name="Higgins S."/>
            <person name="Loffler F."/>
        </authorList>
    </citation>
    <scope>NUCLEOTIDE SEQUENCE</scope>
</reference>
<name>A0A645E1U7_9ZZZZ</name>
<dbReference type="SUPFAM" id="SSF56935">
    <property type="entry name" value="Porins"/>
    <property type="match status" value="1"/>
</dbReference>
<sequence length="154" mass="17064">MFGGEAGLHVHPKTLKGLHFETTFSSVIGKQDNGDFLPFVPAHKLRFELRGEKEKLLFFKKTFASVNTCTAFNQNNAAPDETTTAGYTLMDLGIGGNIKMKNQSISLSISANNILDTKYIDHLSTLKEVNLYNPGRNISLNLKIPFGVKMNDKN</sequence>
<accession>A0A645E1U7</accession>
<evidence type="ECO:0000256" key="2">
    <source>
        <dbReference type="ARBA" id="ARBA00023136"/>
    </source>
</evidence>
<evidence type="ECO:0000256" key="1">
    <source>
        <dbReference type="ARBA" id="ARBA00004442"/>
    </source>
</evidence>